<gene>
    <name evidence="3" type="ORF">BN8_03434</name>
</gene>
<evidence type="ECO:0000256" key="1">
    <source>
        <dbReference type="SAM" id="MobiDB-lite"/>
    </source>
</evidence>
<dbReference type="EMBL" id="CAIT01000006">
    <property type="protein sequence ID" value="CCH54277.1"/>
    <property type="molecule type" value="Genomic_DNA"/>
</dbReference>
<evidence type="ECO:0000256" key="2">
    <source>
        <dbReference type="SAM" id="SignalP"/>
    </source>
</evidence>
<organism evidence="3 4">
    <name type="scientific">Fibrisoma limi BUZ 3</name>
    <dbReference type="NCBI Taxonomy" id="1185876"/>
    <lineage>
        <taxon>Bacteria</taxon>
        <taxon>Pseudomonadati</taxon>
        <taxon>Bacteroidota</taxon>
        <taxon>Cytophagia</taxon>
        <taxon>Cytophagales</taxon>
        <taxon>Spirosomataceae</taxon>
        <taxon>Fibrisoma</taxon>
    </lineage>
</organism>
<protein>
    <submittedName>
        <fullName evidence="3">Uncharacterized protein</fullName>
    </submittedName>
</protein>
<feature type="chain" id="PRO_5003659968" evidence="2">
    <location>
        <begin position="25"/>
        <end position="268"/>
    </location>
</feature>
<feature type="region of interest" description="Disordered" evidence="1">
    <location>
        <begin position="242"/>
        <end position="268"/>
    </location>
</feature>
<proteinExistence type="predicted"/>
<reference evidence="3 4" key="1">
    <citation type="journal article" date="2012" name="J. Bacteriol.">
        <title>Genome Sequence of the Filamentous Bacterium Fibrisoma limi BUZ 3T.</title>
        <authorList>
            <person name="Filippini M."/>
            <person name="Qi W."/>
            <person name="Jaenicke S."/>
            <person name="Goesmann A."/>
            <person name="Smits T.H."/>
            <person name="Bagheri H.C."/>
        </authorList>
    </citation>
    <scope>NUCLEOTIDE SEQUENCE [LARGE SCALE GENOMIC DNA]</scope>
    <source>
        <strain evidence="4">BUZ 3T</strain>
    </source>
</reference>
<keyword evidence="4" id="KW-1185">Reference proteome</keyword>
<dbReference type="STRING" id="1185876.BN8_03434"/>
<dbReference type="Proteomes" id="UP000009309">
    <property type="component" value="Unassembled WGS sequence"/>
</dbReference>
<comment type="caution">
    <text evidence="3">The sequence shown here is derived from an EMBL/GenBank/DDBJ whole genome shotgun (WGS) entry which is preliminary data.</text>
</comment>
<sequence>MKIRINSRQLLALLLLLGTATTYGQVLPTRTDTYFPSSPLGCASHQVHPVERTLSTRTRLPVITHVGEVVLTTGVRLRGPLNYQLLTHTLRVQQANAWHTYQADQIRYFVYTDRTDDRVHHVTAFTVRLASGELQTLLLEELMPGAPIPMLQLPSPNGRHEAISQGLPLPRAANWQTKQPCFVWFDGRLLAPDAFVRTEIDALLTIVPPSVQYWAAAYPRPTNPKALLHWLSEFESEIKRARSNNETYSTPTTYPSAYGYGPGTDMNL</sequence>
<dbReference type="AlphaFoldDB" id="I2GK52"/>
<accession>I2GK52</accession>
<keyword evidence="2" id="KW-0732">Signal</keyword>
<feature type="signal peptide" evidence="2">
    <location>
        <begin position="1"/>
        <end position="24"/>
    </location>
</feature>
<evidence type="ECO:0000313" key="3">
    <source>
        <dbReference type="EMBL" id="CCH54277.1"/>
    </source>
</evidence>
<feature type="compositionally biased region" description="Low complexity" evidence="1">
    <location>
        <begin position="247"/>
        <end position="259"/>
    </location>
</feature>
<dbReference type="RefSeq" id="WP_009282857.1">
    <property type="nucleotide sequence ID" value="NZ_CAIT01000006.1"/>
</dbReference>
<evidence type="ECO:0000313" key="4">
    <source>
        <dbReference type="Proteomes" id="UP000009309"/>
    </source>
</evidence>
<name>I2GK52_9BACT</name>